<accession>A0A8J4XZ55</accession>
<evidence type="ECO:0000313" key="2">
    <source>
        <dbReference type="Proteomes" id="UP000770661"/>
    </source>
</evidence>
<protein>
    <submittedName>
        <fullName evidence="1">Uncharacterized protein</fullName>
    </submittedName>
</protein>
<reference evidence="1" key="1">
    <citation type="submission" date="2020-07" db="EMBL/GenBank/DDBJ databases">
        <title>The High-quality genome of the commercially important snow crab, Chionoecetes opilio.</title>
        <authorList>
            <person name="Jeong J.-H."/>
            <person name="Ryu S."/>
        </authorList>
    </citation>
    <scope>NUCLEOTIDE SEQUENCE</scope>
    <source>
        <strain evidence="1">MADBK_172401_WGS</strain>
        <tissue evidence="1">Digestive gland</tissue>
    </source>
</reference>
<comment type="caution">
    <text evidence="1">The sequence shown here is derived from an EMBL/GenBank/DDBJ whole genome shotgun (WGS) entry which is preliminary data.</text>
</comment>
<keyword evidence="2" id="KW-1185">Reference proteome</keyword>
<dbReference type="AlphaFoldDB" id="A0A8J4XZ55"/>
<gene>
    <name evidence="1" type="ORF">GWK47_054011</name>
</gene>
<name>A0A8J4XZ55_CHIOP</name>
<dbReference type="Proteomes" id="UP000770661">
    <property type="component" value="Unassembled WGS sequence"/>
</dbReference>
<evidence type="ECO:0000313" key="1">
    <source>
        <dbReference type="EMBL" id="KAG0717655.1"/>
    </source>
</evidence>
<proteinExistence type="predicted"/>
<dbReference type="EMBL" id="JACEEZ010017290">
    <property type="protein sequence ID" value="KAG0717655.1"/>
    <property type="molecule type" value="Genomic_DNA"/>
</dbReference>
<organism evidence="1 2">
    <name type="scientific">Chionoecetes opilio</name>
    <name type="common">Atlantic snow crab</name>
    <name type="synonym">Cancer opilio</name>
    <dbReference type="NCBI Taxonomy" id="41210"/>
    <lineage>
        <taxon>Eukaryota</taxon>
        <taxon>Metazoa</taxon>
        <taxon>Ecdysozoa</taxon>
        <taxon>Arthropoda</taxon>
        <taxon>Crustacea</taxon>
        <taxon>Multicrustacea</taxon>
        <taxon>Malacostraca</taxon>
        <taxon>Eumalacostraca</taxon>
        <taxon>Eucarida</taxon>
        <taxon>Decapoda</taxon>
        <taxon>Pleocyemata</taxon>
        <taxon>Brachyura</taxon>
        <taxon>Eubrachyura</taxon>
        <taxon>Majoidea</taxon>
        <taxon>Majidae</taxon>
        <taxon>Chionoecetes</taxon>
    </lineage>
</organism>
<sequence length="225" mass="24920">MKDTAQLAIFISWSHCCPQVYEGVSSSFVQLPRHHHWARHLGPVLQCVQKQHSLDLSVSCAWPDRRCPAMTGKEEGCASLLVRHCEAADRTNPAHPQGALHHPPRVPVLQVANLTMSLSVVVKVRKLPPLPQLNHRSSRTLNGRKFNAHYGDLALTSVRAPLVESWSHMLSARATCKQEIATFPSKRTSPVLIIVPNRNGLPSGTAPQIHYAPNDLNVKLLGKKF</sequence>